<dbReference type="InterPro" id="IPR029063">
    <property type="entry name" value="SAM-dependent_MTases_sf"/>
</dbReference>
<name>A0A9J6QQI8_9FIRM</name>
<evidence type="ECO:0000259" key="6">
    <source>
        <dbReference type="Pfam" id="PF01555"/>
    </source>
</evidence>
<keyword evidence="8" id="KW-1185">Reference proteome</keyword>
<dbReference type="Pfam" id="PF01555">
    <property type="entry name" value="N6_N4_Mtase"/>
    <property type="match status" value="1"/>
</dbReference>
<dbReference type="GO" id="GO:0008170">
    <property type="term" value="F:N-methyltransferase activity"/>
    <property type="evidence" value="ECO:0007669"/>
    <property type="project" value="InterPro"/>
</dbReference>
<dbReference type="RefSeq" id="WP_269478454.1">
    <property type="nucleotide sequence ID" value="NZ_JAOSHN010000002.1"/>
</dbReference>
<proteinExistence type="inferred from homology"/>
<dbReference type="EC" id="2.1.1.-" evidence="5"/>
<dbReference type="SUPFAM" id="SSF53335">
    <property type="entry name" value="S-adenosyl-L-methionine-dependent methyltransferases"/>
    <property type="match status" value="1"/>
</dbReference>
<dbReference type="AlphaFoldDB" id="A0A9J6QQI8"/>
<keyword evidence="4" id="KW-0680">Restriction system</keyword>
<dbReference type="InterPro" id="IPR002052">
    <property type="entry name" value="DNA_methylase_N6_adenine_CS"/>
</dbReference>
<dbReference type="InterPro" id="IPR001091">
    <property type="entry name" value="RM_Methyltransferase"/>
</dbReference>
<accession>A0A9J6QQI8</accession>
<evidence type="ECO:0000256" key="3">
    <source>
        <dbReference type="ARBA" id="ARBA00022679"/>
    </source>
</evidence>
<dbReference type="GO" id="GO:0005737">
    <property type="term" value="C:cytoplasm"/>
    <property type="evidence" value="ECO:0007669"/>
    <property type="project" value="TreeGrafter"/>
</dbReference>
<keyword evidence="3" id="KW-0808">Transferase</keyword>
<evidence type="ECO:0000313" key="7">
    <source>
        <dbReference type="EMBL" id="MCU7378141.1"/>
    </source>
</evidence>
<keyword evidence="2" id="KW-0489">Methyltransferase</keyword>
<evidence type="ECO:0000313" key="8">
    <source>
        <dbReference type="Proteomes" id="UP001065549"/>
    </source>
</evidence>
<evidence type="ECO:0000256" key="4">
    <source>
        <dbReference type="ARBA" id="ARBA00022747"/>
    </source>
</evidence>
<dbReference type="PROSITE" id="PS00092">
    <property type="entry name" value="N6_MTASE"/>
    <property type="match status" value="1"/>
</dbReference>
<dbReference type="InterPro" id="IPR002941">
    <property type="entry name" value="DNA_methylase_N4/N6"/>
</dbReference>
<protein>
    <recommendedName>
        <fullName evidence="5">Methyltransferase</fullName>
        <ecNumber evidence="5">2.1.1.-</ecNumber>
    </recommendedName>
</protein>
<comment type="caution">
    <text evidence="7">The sequence shown here is derived from an EMBL/GenBank/DDBJ whole genome shotgun (WGS) entry which is preliminary data.</text>
</comment>
<organism evidence="7 8">
    <name type="scientific">Hominibacterium faecale</name>
    <dbReference type="NCBI Taxonomy" id="2839743"/>
    <lineage>
        <taxon>Bacteria</taxon>
        <taxon>Bacillati</taxon>
        <taxon>Bacillota</taxon>
        <taxon>Clostridia</taxon>
        <taxon>Peptostreptococcales</taxon>
        <taxon>Anaerovoracaceae</taxon>
        <taxon>Hominibacterium</taxon>
    </lineage>
</organism>
<dbReference type="EMBL" id="JAOSHN010000002">
    <property type="protein sequence ID" value="MCU7378141.1"/>
    <property type="molecule type" value="Genomic_DNA"/>
</dbReference>
<dbReference type="PANTHER" id="PTHR13370">
    <property type="entry name" value="RNA METHYLASE-RELATED"/>
    <property type="match status" value="1"/>
</dbReference>
<dbReference type="Proteomes" id="UP001065549">
    <property type="component" value="Unassembled WGS sequence"/>
</dbReference>
<dbReference type="GO" id="GO:0032259">
    <property type="term" value="P:methylation"/>
    <property type="evidence" value="ECO:0007669"/>
    <property type="project" value="UniProtKB-KW"/>
</dbReference>
<reference evidence="7" key="1">
    <citation type="submission" date="2022-09" db="EMBL/GenBank/DDBJ databases">
        <title>Culturomic study of gut microbiota in children with autism spectrum disorder.</title>
        <authorList>
            <person name="Efimov B.A."/>
            <person name="Chaplin A.V."/>
            <person name="Sokolova S.R."/>
            <person name="Pikina A.P."/>
            <person name="Korzhanova M."/>
            <person name="Belova V."/>
            <person name="Korostin D."/>
        </authorList>
    </citation>
    <scope>NUCLEOTIDE SEQUENCE</scope>
    <source>
        <strain evidence="7">ASD5510</strain>
    </source>
</reference>
<dbReference type="GO" id="GO:0009307">
    <property type="term" value="P:DNA restriction-modification system"/>
    <property type="evidence" value="ECO:0007669"/>
    <property type="project" value="UniProtKB-KW"/>
</dbReference>
<dbReference type="PRINTS" id="PR00508">
    <property type="entry name" value="S21N4MTFRASE"/>
</dbReference>
<sequence>MLELNKIHNIDCIEGIKKIDDNSINAIITDPPYCIGTTSNGQKGDWQDNNLIRPFFRELFSECKRVLRDTAALYINTDWRTYPFLYPILQEHFNIRNLIVWDYEWIKAGSHYRYSHEFIIYATMPDCKRTFSASERDVWRIRPINYTSKHKLHNAQKPVALYEKAILNSTQEGDTVLDCFMGSGTTAIACKQTGRNYIGFELQEKYCEIANERINKL</sequence>
<dbReference type="GO" id="GO:0003677">
    <property type="term" value="F:DNA binding"/>
    <property type="evidence" value="ECO:0007669"/>
    <property type="project" value="InterPro"/>
</dbReference>
<evidence type="ECO:0000256" key="1">
    <source>
        <dbReference type="ARBA" id="ARBA00006594"/>
    </source>
</evidence>
<dbReference type="PANTHER" id="PTHR13370:SF3">
    <property type="entry name" value="TRNA (GUANINE(10)-N2)-METHYLTRANSFERASE HOMOLOG"/>
    <property type="match status" value="1"/>
</dbReference>
<evidence type="ECO:0000256" key="2">
    <source>
        <dbReference type="ARBA" id="ARBA00022603"/>
    </source>
</evidence>
<feature type="domain" description="DNA methylase N-4/N-6" evidence="6">
    <location>
        <begin position="24"/>
        <end position="212"/>
    </location>
</feature>
<dbReference type="Gene3D" id="3.40.50.150">
    <property type="entry name" value="Vaccinia Virus protein VP39"/>
    <property type="match status" value="1"/>
</dbReference>
<evidence type="ECO:0000256" key="5">
    <source>
        <dbReference type="RuleBase" id="RU362026"/>
    </source>
</evidence>
<gene>
    <name evidence="7" type="ORF">OBO34_07210</name>
</gene>
<comment type="similarity">
    <text evidence="1 5">Belongs to the N(4)/N(6)-methyltransferase family.</text>
</comment>